<dbReference type="OMA" id="NSHEQGA"/>
<dbReference type="EnsemblPlants" id="ONIVA11G04770.1">
    <property type="protein sequence ID" value="ONIVA11G04770.1"/>
    <property type="gene ID" value="ONIVA11G04770"/>
</dbReference>
<accession>A0A0E0IYW1</accession>
<proteinExistence type="predicted"/>
<dbReference type="HOGENOM" id="CLU_1247089_0_0_1"/>
<evidence type="ECO:0000256" key="1">
    <source>
        <dbReference type="SAM" id="Phobius"/>
    </source>
</evidence>
<dbReference type="Gramene" id="ONIVA11G04770.1">
    <property type="protein sequence ID" value="ONIVA11G04770.1"/>
    <property type="gene ID" value="ONIVA11G04770"/>
</dbReference>
<feature type="chain" id="PRO_5002363518" evidence="2">
    <location>
        <begin position="20"/>
        <end position="222"/>
    </location>
</feature>
<keyword evidence="1" id="KW-1133">Transmembrane helix</keyword>
<evidence type="ECO:0000313" key="3">
    <source>
        <dbReference type="EnsemblPlants" id="ONIVA11G04770.1"/>
    </source>
</evidence>
<reference evidence="3" key="1">
    <citation type="submission" date="2015-04" db="UniProtKB">
        <authorList>
            <consortium name="EnsemblPlants"/>
        </authorList>
    </citation>
    <scope>IDENTIFICATION</scope>
    <source>
        <strain evidence="3">SL10</strain>
    </source>
</reference>
<name>A0A0E0IYW1_ORYNI</name>
<keyword evidence="1" id="KW-0472">Membrane</keyword>
<reference evidence="3" key="2">
    <citation type="submission" date="2018-04" db="EMBL/GenBank/DDBJ databases">
        <title>OnivRS2 (Oryza nivara Reference Sequence Version 2).</title>
        <authorList>
            <person name="Zhang J."/>
            <person name="Kudrna D."/>
            <person name="Lee S."/>
            <person name="Talag J."/>
            <person name="Rajasekar S."/>
            <person name="Welchert J."/>
            <person name="Hsing Y.-I."/>
            <person name="Wing R.A."/>
        </authorList>
    </citation>
    <scope>NUCLEOTIDE SEQUENCE [LARGE SCALE GENOMIC DNA]</scope>
    <source>
        <strain evidence="3">SL10</strain>
    </source>
</reference>
<feature type="signal peptide" evidence="2">
    <location>
        <begin position="1"/>
        <end position="19"/>
    </location>
</feature>
<keyword evidence="1" id="KW-0812">Transmembrane</keyword>
<feature type="transmembrane region" description="Helical" evidence="1">
    <location>
        <begin position="189"/>
        <end position="207"/>
    </location>
</feature>
<dbReference type="Proteomes" id="UP000006591">
    <property type="component" value="Chromosome 11"/>
</dbReference>
<sequence>MKAGLPLPALLLVVQLTMAVASHGGDRATFVAARPGSVHSSLDDSAYGILNDGEGAGGGGGGEQGGGWANGSGYESRYLNSYEQGAGRRDGARLGVQVDTKAHIGTVMGRRQTEVVVAGKVGVRTIEVDMEPQADMETIKSDAEEQSRSGLPFPMISGRNASYTDTPYRDFTLQAGQDHMRVILILRRTLVPLITVYLTLAIIYHALKMDWPPFENKLTCNL</sequence>
<keyword evidence="4" id="KW-1185">Reference proteome</keyword>
<organism evidence="3">
    <name type="scientific">Oryza nivara</name>
    <name type="common">Indian wild rice</name>
    <name type="synonym">Oryza sativa f. spontanea</name>
    <dbReference type="NCBI Taxonomy" id="4536"/>
    <lineage>
        <taxon>Eukaryota</taxon>
        <taxon>Viridiplantae</taxon>
        <taxon>Streptophyta</taxon>
        <taxon>Embryophyta</taxon>
        <taxon>Tracheophyta</taxon>
        <taxon>Spermatophyta</taxon>
        <taxon>Magnoliopsida</taxon>
        <taxon>Liliopsida</taxon>
        <taxon>Poales</taxon>
        <taxon>Poaceae</taxon>
        <taxon>BOP clade</taxon>
        <taxon>Oryzoideae</taxon>
        <taxon>Oryzeae</taxon>
        <taxon>Oryzinae</taxon>
        <taxon>Oryza</taxon>
    </lineage>
</organism>
<evidence type="ECO:0000313" key="4">
    <source>
        <dbReference type="Proteomes" id="UP000006591"/>
    </source>
</evidence>
<dbReference type="AlphaFoldDB" id="A0A0E0IYW1"/>
<protein>
    <submittedName>
        <fullName evidence="3">Uncharacterized protein</fullName>
    </submittedName>
</protein>
<evidence type="ECO:0000256" key="2">
    <source>
        <dbReference type="SAM" id="SignalP"/>
    </source>
</evidence>
<keyword evidence="2" id="KW-0732">Signal</keyword>